<dbReference type="KEGG" id="mfi:DSM1535_1504"/>
<dbReference type="AlphaFoldDB" id="A0A090I958"/>
<accession>A0A090I958</accession>
<name>A0A090I958_METFO</name>
<dbReference type="CDD" id="cd13540">
    <property type="entry name" value="PBP2_ModA_WtpA"/>
    <property type="match status" value="1"/>
</dbReference>
<evidence type="ECO:0000313" key="6">
    <source>
        <dbReference type="Proteomes" id="UP000062768"/>
    </source>
</evidence>
<reference evidence="5" key="3">
    <citation type="submission" date="2014-09" db="EMBL/GenBank/DDBJ databases">
        <authorList>
            <person name="Bishop-Lilly K.A."/>
            <person name="Broomall S.M."/>
            <person name="Chain P.S."/>
            <person name="Chertkov O."/>
            <person name="Coyne S.R."/>
            <person name="Daligault H.E."/>
            <person name="Davenport K.W."/>
            <person name="Erkkila T."/>
            <person name="Frey K.G."/>
            <person name="Gibbons H.S."/>
            <person name="Gu W."/>
            <person name="Jaissle J."/>
            <person name="Johnson S.L."/>
            <person name="Koroleva G.I."/>
            <person name="Ladner J.T."/>
            <person name="Lo C.-C."/>
            <person name="Minogue T.D."/>
            <person name="Munk C."/>
            <person name="Palacios G.F."/>
            <person name="Redden C.L."/>
            <person name="Rosenzweig C.N."/>
            <person name="Scholz M.B."/>
            <person name="Teshima H."/>
            <person name="Xu Y."/>
        </authorList>
    </citation>
    <scope>NUCLEOTIDE SEQUENCE</scope>
    <source>
        <strain evidence="5">Mb9</strain>
    </source>
</reference>
<evidence type="ECO:0000313" key="5">
    <source>
        <dbReference type="EMBL" id="CEL23808.1"/>
    </source>
</evidence>
<reference evidence="4" key="2">
    <citation type="submission" date="2014-08" db="EMBL/GenBank/DDBJ databases">
        <authorList>
            <person name="Wibberg D."/>
        </authorList>
    </citation>
    <scope>NUCLEOTIDE SEQUENCE</scope>
</reference>
<dbReference type="Pfam" id="PF13531">
    <property type="entry name" value="SBP_bac_11"/>
    <property type="match status" value="1"/>
</dbReference>
<keyword evidence="2" id="KW-0472">Membrane</keyword>
<dbReference type="GO" id="GO:1901359">
    <property type="term" value="F:tungstate binding"/>
    <property type="evidence" value="ECO:0007669"/>
    <property type="project" value="InterPro"/>
</dbReference>
<dbReference type="Proteomes" id="UP000029661">
    <property type="component" value="Chromosome"/>
</dbReference>
<dbReference type="PANTHER" id="PTHR30632:SF16">
    <property type="entry name" value="MOLYBDATE_TUNGSTATE-BINDING PROTEIN WTPA"/>
    <property type="match status" value="1"/>
</dbReference>
<protein>
    <submittedName>
        <fullName evidence="4">Extracellular solute-binding protein</fullName>
    </submittedName>
    <submittedName>
        <fullName evidence="3">Tungstate ABC transporter substrate-binding protein WtpA</fullName>
    </submittedName>
</protein>
<gene>
    <name evidence="3" type="primary">wtpA</name>
    <name evidence="3" type="ORF">BRM9_0188</name>
    <name evidence="4" type="ORF">DSM1535_1504</name>
    <name evidence="5" type="ORF">MB9_0152</name>
</gene>
<dbReference type="Proteomes" id="UP000062768">
    <property type="component" value="Chromosome I"/>
</dbReference>
<dbReference type="SUPFAM" id="SSF53850">
    <property type="entry name" value="Periplasmic binding protein-like II"/>
    <property type="match status" value="1"/>
</dbReference>
<proteinExistence type="inferred from homology"/>
<dbReference type="OrthoDB" id="7820at2157"/>
<keyword evidence="2" id="KW-0812">Transmembrane</keyword>
<dbReference type="RefSeq" id="WP_048072994.1">
    <property type="nucleotide sequence ID" value="NZ_CALCVY010000161.1"/>
</dbReference>
<dbReference type="EMBL" id="CP006933">
    <property type="protein sequence ID" value="AIS31017.1"/>
    <property type="molecule type" value="Genomic_DNA"/>
</dbReference>
<dbReference type="InterPro" id="IPR022498">
    <property type="entry name" value="ABC_trnspt_W-bd_WtpA"/>
</dbReference>
<dbReference type="InterPro" id="IPR050682">
    <property type="entry name" value="ModA/WtpA"/>
</dbReference>
<dbReference type="EMBL" id="LN515531">
    <property type="protein sequence ID" value="CEA13837.1"/>
    <property type="molecule type" value="Genomic_DNA"/>
</dbReference>
<organism evidence="4">
    <name type="scientific">Methanobacterium formicicum</name>
    <dbReference type="NCBI Taxonomy" id="2162"/>
    <lineage>
        <taxon>Archaea</taxon>
        <taxon>Methanobacteriati</taxon>
        <taxon>Methanobacteriota</taxon>
        <taxon>Methanomada group</taxon>
        <taxon>Methanobacteria</taxon>
        <taxon>Methanobacteriales</taxon>
        <taxon>Methanobacteriaceae</taxon>
        <taxon>Methanobacterium</taxon>
    </lineage>
</organism>
<dbReference type="KEGG" id="mfc:BRM9_0188"/>
<evidence type="ECO:0000313" key="3">
    <source>
        <dbReference type="EMBL" id="AIS31017.1"/>
    </source>
</evidence>
<dbReference type="PANTHER" id="PTHR30632">
    <property type="entry name" value="MOLYBDATE-BINDING PERIPLASMIC PROTEIN"/>
    <property type="match status" value="1"/>
</dbReference>
<keyword evidence="6" id="KW-1185">Reference proteome</keyword>
<feature type="transmembrane region" description="Helical" evidence="2">
    <location>
        <begin position="7"/>
        <end position="27"/>
    </location>
</feature>
<reference evidence="3" key="1">
    <citation type="submission" date="2013-12" db="EMBL/GenBank/DDBJ databases">
        <title>The complete genome sequence of Methanobacterium sp. BRM9.</title>
        <authorList>
            <consortium name="Pastoral Greenhouse Gas Research Consortium"/>
            <person name="Kelly W.J."/>
            <person name="Leahy S.C."/>
            <person name="Perry R."/>
            <person name="Li D."/>
            <person name="Altermann E."/>
            <person name="Lambie S.C."/>
            <person name="Attwood G.T."/>
        </authorList>
    </citation>
    <scope>NUCLEOTIDE SEQUENCE [LARGE SCALE GENOMIC DNA]</scope>
    <source>
        <strain evidence="3">BRM9</strain>
    </source>
</reference>
<dbReference type="PATRIC" id="fig|2162.10.peg.160"/>
<dbReference type="GO" id="GO:0030973">
    <property type="term" value="F:molybdate ion binding"/>
    <property type="evidence" value="ECO:0007669"/>
    <property type="project" value="TreeGrafter"/>
</dbReference>
<dbReference type="GeneID" id="26738420"/>
<dbReference type="EMBL" id="LN734822">
    <property type="protein sequence ID" value="CEL23808.1"/>
    <property type="molecule type" value="Genomic_DNA"/>
</dbReference>
<evidence type="ECO:0000256" key="1">
    <source>
        <dbReference type="ARBA" id="ARBA00009438"/>
    </source>
</evidence>
<dbReference type="Gene3D" id="3.40.190.10">
    <property type="entry name" value="Periplasmic binding protein-like II"/>
    <property type="match status" value="2"/>
</dbReference>
<dbReference type="STRING" id="2162.BRM9_0188"/>
<evidence type="ECO:0000256" key="2">
    <source>
        <dbReference type="SAM" id="Phobius"/>
    </source>
</evidence>
<keyword evidence="2" id="KW-1133">Transmembrane helix</keyword>
<dbReference type="GO" id="GO:0015689">
    <property type="term" value="P:molybdate ion transport"/>
    <property type="evidence" value="ECO:0007669"/>
    <property type="project" value="TreeGrafter"/>
</dbReference>
<evidence type="ECO:0000313" key="4">
    <source>
        <dbReference type="EMBL" id="CEA13837.1"/>
    </source>
</evidence>
<dbReference type="NCBIfam" id="TIGR03730">
    <property type="entry name" value="tungstate_WtpA"/>
    <property type="match status" value="1"/>
</dbReference>
<comment type="similarity">
    <text evidence="1">Belongs to the bacterial solute-binding protein 1 family. WtpA subfamily.</text>
</comment>
<sequence length="351" mass="38179">MDKKQMAAIAIIIIAVIGVGIYGYNAYVGSSESGTITIYAAASLAKQMNATAAEFKKQHPNVDVQIQYGGSSDLISQITQLNKSVDIMASADYGLIDKNMIPNYTSFNLKYARNELVIAYTDKSQNSSQINSNNWYQILNQSDVKIGIADPNSAPAGYRGVMMIQLANSYYNNSNIFNDLIASNSAITSQANGSGYVISSPSNLNPTSKIVSRPAVSDLMPVLQSDSVDYVLVYKSDAEQQKSSGVKYITLPGELALSNTTYESTYKNYKLKQFSDTTNKSKSITLSPIVYGITVLNNAPQRDLAIEFVQLLLSPEGNKITQNCFQDPIVPAIATNGSTNIPQSLQQYVKQ</sequence>